<evidence type="ECO:0000256" key="3">
    <source>
        <dbReference type="ARBA" id="ARBA00023122"/>
    </source>
</evidence>
<dbReference type="EMBL" id="OW150024">
    <property type="protein sequence ID" value="CAH2030706.1"/>
    <property type="molecule type" value="Genomic_DNA"/>
</dbReference>
<keyword evidence="9" id="KW-1185">Reference proteome</keyword>
<evidence type="ECO:0000256" key="2">
    <source>
        <dbReference type="ARBA" id="ARBA00022737"/>
    </source>
</evidence>
<keyword evidence="3 5" id="KW-0129">CBS domain</keyword>
<evidence type="ECO:0000259" key="6">
    <source>
        <dbReference type="PROSITE" id="PS51371"/>
    </source>
</evidence>
<dbReference type="InterPro" id="IPR001347">
    <property type="entry name" value="SIS_dom"/>
</dbReference>
<evidence type="ECO:0000259" key="7">
    <source>
        <dbReference type="PROSITE" id="PS51464"/>
    </source>
</evidence>
<evidence type="ECO:0000256" key="4">
    <source>
        <dbReference type="PIRNR" id="PIRNR004692"/>
    </source>
</evidence>
<dbReference type="Proteomes" id="UP001295463">
    <property type="component" value="Chromosome"/>
</dbReference>
<dbReference type="InterPro" id="IPR035474">
    <property type="entry name" value="SIS_Kpsf"/>
</dbReference>
<accession>A0ABM9D6B7</accession>
<name>A0ABM9D6B7_9BACT</name>
<organism evidence="8 9">
    <name type="scientific">Trichlorobacter ammonificans</name>
    <dbReference type="NCBI Taxonomy" id="2916410"/>
    <lineage>
        <taxon>Bacteria</taxon>
        <taxon>Pseudomonadati</taxon>
        <taxon>Thermodesulfobacteriota</taxon>
        <taxon>Desulfuromonadia</taxon>
        <taxon>Geobacterales</taxon>
        <taxon>Geobacteraceae</taxon>
        <taxon>Trichlorobacter</taxon>
    </lineage>
</organism>
<evidence type="ECO:0000256" key="1">
    <source>
        <dbReference type="ARBA" id="ARBA00008165"/>
    </source>
</evidence>
<dbReference type="GO" id="GO:0019146">
    <property type="term" value="F:arabinose-5-phosphate isomerase activity"/>
    <property type="evidence" value="ECO:0007669"/>
    <property type="project" value="UniProtKB-EC"/>
</dbReference>
<dbReference type="Pfam" id="PF00571">
    <property type="entry name" value="CBS"/>
    <property type="match status" value="2"/>
</dbReference>
<gene>
    <name evidence="8" type="primary">kdsD</name>
    <name evidence="8" type="ORF">GEAMG1_0893</name>
</gene>
<dbReference type="PANTHER" id="PTHR42745">
    <property type="match status" value="1"/>
</dbReference>
<dbReference type="EC" id="5.3.1.13" evidence="8"/>
<comment type="similarity">
    <text evidence="1 4">Belongs to the SIS family. GutQ/KpsF subfamily.</text>
</comment>
<dbReference type="SUPFAM" id="SSF53697">
    <property type="entry name" value="SIS domain"/>
    <property type="match status" value="1"/>
</dbReference>
<evidence type="ECO:0000313" key="9">
    <source>
        <dbReference type="Proteomes" id="UP001295463"/>
    </source>
</evidence>
<dbReference type="InterPro" id="IPR000644">
    <property type="entry name" value="CBS_dom"/>
</dbReference>
<dbReference type="PANTHER" id="PTHR42745:SF1">
    <property type="entry name" value="ARABINOSE 5-PHOSPHATE ISOMERASE KDSD"/>
    <property type="match status" value="1"/>
</dbReference>
<feature type="domain" description="CBS" evidence="6">
    <location>
        <begin position="268"/>
        <end position="322"/>
    </location>
</feature>
<dbReference type="InterPro" id="IPR046348">
    <property type="entry name" value="SIS_dom_sf"/>
</dbReference>
<dbReference type="InterPro" id="IPR046342">
    <property type="entry name" value="CBS_dom_sf"/>
</dbReference>
<sequence length="322" mass="33932">MGILDEARKVIDAEARAVAALTHRLDSSFEQAVRLILASPGRVVVSGMGKSGLIGQKIASTMASTGTPAFFLHPAEGIHGDLGMIMKGDVVIAISNSGETDELLRILPVVKRLGASLVALSGRPDSTLARTADIHLDVSVAEEACPLGLAPTSSTTATLAMGDALAVALLVERGFQAEDFALFHPGGALGKKLLLRVEDLMHRGDAIPLVYEATPMKEALFVITAKGLGVTGVTDDTGRLLGVITDGDLRRSLERGEDILQTTAGSLMRRGPKRIRRQELAAAALQLMERHAITSLFVFDNDTDAVPCGVLHLHDLLKAGIA</sequence>
<dbReference type="PIRSF" id="PIRSF004692">
    <property type="entry name" value="KdsD_KpsF"/>
    <property type="match status" value="1"/>
</dbReference>
<dbReference type="Pfam" id="PF01380">
    <property type="entry name" value="SIS"/>
    <property type="match status" value="1"/>
</dbReference>
<dbReference type="CDD" id="cd05014">
    <property type="entry name" value="SIS_Kpsf"/>
    <property type="match status" value="1"/>
</dbReference>
<dbReference type="Gene3D" id="3.40.50.10490">
    <property type="entry name" value="Glucose-6-phosphate isomerase like protein, domain 1"/>
    <property type="match status" value="1"/>
</dbReference>
<keyword evidence="2" id="KW-0677">Repeat</keyword>
<reference evidence="8 9" key="1">
    <citation type="submission" date="2022-03" db="EMBL/GenBank/DDBJ databases">
        <authorList>
            <person name="Koch H."/>
        </authorList>
    </citation>
    <scope>NUCLEOTIDE SEQUENCE [LARGE SCALE GENOMIC DNA]</scope>
    <source>
        <strain evidence="8 9">G1</strain>
    </source>
</reference>
<dbReference type="RefSeq" id="WP_305731622.1">
    <property type="nucleotide sequence ID" value="NZ_OW150024.1"/>
</dbReference>
<keyword evidence="8" id="KW-0413">Isomerase</keyword>
<protein>
    <submittedName>
        <fullName evidence="8">D-arabinose 5-phosphate isomerase KdsD</fullName>
        <ecNumber evidence="8">5.3.1.13</ecNumber>
    </submittedName>
</protein>
<dbReference type="PROSITE" id="PS51371">
    <property type="entry name" value="CBS"/>
    <property type="match status" value="2"/>
</dbReference>
<dbReference type="Gene3D" id="3.10.580.10">
    <property type="entry name" value="CBS-domain"/>
    <property type="match status" value="1"/>
</dbReference>
<proteinExistence type="inferred from homology"/>
<dbReference type="InterPro" id="IPR050986">
    <property type="entry name" value="GutQ/KpsF_isomerases"/>
</dbReference>
<dbReference type="PROSITE" id="PS51464">
    <property type="entry name" value="SIS"/>
    <property type="match status" value="1"/>
</dbReference>
<dbReference type="InterPro" id="IPR004800">
    <property type="entry name" value="KdsD/KpsF-type"/>
</dbReference>
<feature type="domain" description="SIS" evidence="7">
    <location>
        <begin position="32"/>
        <end position="175"/>
    </location>
</feature>
<evidence type="ECO:0000256" key="5">
    <source>
        <dbReference type="PROSITE-ProRule" id="PRU00703"/>
    </source>
</evidence>
<feature type="domain" description="CBS" evidence="6">
    <location>
        <begin position="201"/>
        <end position="259"/>
    </location>
</feature>
<evidence type="ECO:0000313" key="8">
    <source>
        <dbReference type="EMBL" id="CAH2030706.1"/>
    </source>
</evidence>
<dbReference type="CDD" id="cd04604">
    <property type="entry name" value="CBS_pair_SIS_assoc"/>
    <property type="match status" value="1"/>
</dbReference>
<dbReference type="NCBIfam" id="TIGR00393">
    <property type="entry name" value="kpsF"/>
    <property type="match status" value="1"/>
</dbReference>